<proteinExistence type="predicted"/>
<dbReference type="SUPFAM" id="SSF53756">
    <property type="entry name" value="UDP-Glycosyltransferase/glycogen phosphorylase"/>
    <property type="match status" value="1"/>
</dbReference>
<comment type="caution">
    <text evidence="3">The sequence shown here is derived from an EMBL/GenBank/DDBJ whole genome shotgun (WGS) entry which is preliminary data.</text>
</comment>
<dbReference type="CDD" id="cd03801">
    <property type="entry name" value="GT4_PimA-like"/>
    <property type="match status" value="1"/>
</dbReference>
<dbReference type="PANTHER" id="PTHR45947:SF14">
    <property type="entry name" value="SLL1723 PROTEIN"/>
    <property type="match status" value="1"/>
</dbReference>
<dbReference type="InterPro" id="IPR050194">
    <property type="entry name" value="Glycosyltransferase_grp1"/>
</dbReference>
<organism evidence="3 4">
    <name type="scientific">Candidatus Taylorbacteria bacterium RIFCSPHIGHO2_01_FULL_51_15</name>
    <dbReference type="NCBI Taxonomy" id="1802304"/>
    <lineage>
        <taxon>Bacteria</taxon>
        <taxon>Candidatus Tayloriibacteriota</taxon>
    </lineage>
</organism>
<dbReference type="AlphaFoldDB" id="A0A1G2M9C2"/>
<dbReference type="InterPro" id="IPR028098">
    <property type="entry name" value="Glyco_trans_4-like_N"/>
</dbReference>
<dbReference type="Pfam" id="PF13439">
    <property type="entry name" value="Glyco_transf_4"/>
    <property type="match status" value="1"/>
</dbReference>
<dbReference type="GO" id="GO:0016757">
    <property type="term" value="F:glycosyltransferase activity"/>
    <property type="evidence" value="ECO:0007669"/>
    <property type="project" value="InterPro"/>
</dbReference>
<dbReference type="EMBL" id="MHRI01000030">
    <property type="protein sequence ID" value="OHA20344.1"/>
    <property type="molecule type" value="Genomic_DNA"/>
</dbReference>
<dbReference type="Proteomes" id="UP000178121">
    <property type="component" value="Unassembled WGS sequence"/>
</dbReference>
<evidence type="ECO:0000313" key="4">
    <source>
        <dbReference type="Proteomes" id="UP000178121"/>
    </source>
</evidence>
<sequence length="407" mass="45738">MKVLIFSTAYLPFVGGAELAIKEITDRLGSPFPLFRGGILGGASFDLITLNLDGKQKPEERIGNVNVIRLSCSKLFFPILARERATKLHSRRSYTHVWSIMASYGGFAGLFFKRRFRGVPFILTLQEGDSLSHIYRRAFLAWPLFRQIFTRADRITAISNYLADWARKMGAKGDIRIISNGVNIKNFEFRISNIEKEEIRKKLGIQKEDKVVITTSRLVEKNGVGHLIESLRYLPENVKLLILGTGSLEPDLKLKAKSYQLEARVKFVGFVPHNELPPFLHAADVFVRPSRSEGMGSSFIEAMAAGLPVVATPVGGIPDFLAAPLPGSEEETHLFSNSHELENRWGGNMTGVFVKVGDPRDIAEKIKCLLSNDELRNRIIANASKMVKEKYEWDGIVERMKEVFDKI</sequence>
<protein>
    <recommendedName>
        <fullName evidence="5">Glycosyl transferase family 1 domain-containing protein</fullName>
    </recommendedName>
</protein>
<evidence type="ECO:0000259" key="2">
    <source>
        <dbReference type="Pfam" id="PF13439"/>
    </source>
</evidence>
<name>A0A1G2M9C2_9BACT</name>
<feature type="domain" description="Glycosyltransferase subfamily 4-like N-terminal" evidence="2">
    <location>
        <begin position="46"/>
        <end position="184"/>
    </location>
</feature>
<evidence type="ECO:0000313" key="3">
    <source>
        <dbReference type="EMBL" id="OHA20344.1"/>
    </source>
</evidence>
<accession>A0A1G2M9C2</accession>
<gene>
    <name evidence="3" type="ORF">A2849_01040</name>
</gene>
<dbReference type="Gene3D" id="3.40.50.2000">
    <property type="entry name" value="Glycogen Phosphorylase B"/>
    <property type="match status" value="3"/>
</dbReference>
<evidence type="ECO:0008006" key="5">
    <source>
        <dbReference type="Google" id="ProtNLM"/>
    </source>
</evidence>
<dbReference type="InterPro" id="IPR001296">
    <property type="entry name" value="Glyco_trans_1"/>
</dbReference>
<dbReference type="Pfam" id="PF00534">
    <property type="entry name" value="Glycos_transf_1"/>
    <property type="match status" value="1"/>
</dbReference>
<reference evidence="3 4" key="1">
    <citation type="journal article" date="2016" name="Nat. Commun.">
        <title>Thousands of microbial genomes shed light on interconnected biogeochemical processes in an aquifer system.</title>
        <authorList>
            <person name="Anantharaman K."/>
            <person name="Brown C.T."/>
            <person name="Hug L.A."/>
            <person name="Sharon I."/>
            <person name="Castelle C.J."/>
            <person name="Probst A.J."/>
            <person name="Thomas B.C."/>
            <person name="Singh A."/>
            <person name="Wilkins M.J."/>
            <person name="Karaoz U."/>
            <person name="Brodie E.L."/>
            <person name="Williams K.H."/>
            <person name="Hubbard S.S."/>
            <person name="Banfield J.F."/>
        </authorList>
    </citation>
    <scope>NUCLEOTIDE SEQUENCE [LARGE SCALE GENOMIC DNA]</scope>
</reference>
<feature type="domain" description="Glycosyl transferase family 1" evidence="1">
    <location>
        <begin position="196"/>
        <end position="322"/>
    </location>
</feature>
<evidence type="ECO:0000259" key="1">
    <source>
        <dbReference type="Pfam" id="PF00534"/>
    </source>
</evidence>
<dbReference type="PANTHER" id="PTHR45947">
    <property type="entry name" value="SULFOQUINOVOSYL TRANSFERASE SQD2"/>
    <property type="match status" value="1"/>
</dbReference>